<dbReference type="STRING" id="1220924.W2RS61"/>
<comment type="subcellular location">
    <subcellularLocation>
        <location evidence="1">Membrane</location>
        <topology evidence="1">Multi-pass membrane protein</topology>
    </subcellularLocation>
</comment>
<feature type="compositionally biased region" description="Low complexity" evidence="5">
    <location>
        <begin position="43"/>
        <end position="56"/>
    </location>
</feature>
<keyword evidence="3 6" id="KW-1133">Transmembrane helix</keyword>
<gene>
    <name evidence="8" type="ORF">HMPREF1541_06585</name>
</gene>
<feature type="transmembrane region" description="Helical" evidence="6">
    <location>
        <begin position="207"/>
        <end position="225"/>
    </location>
</feature>
<keyword evidence="4 6" id="KW-0472">Membrane</keyword>
<dbReference type="InterPro" id="IPR036259">
    <property type="entry name" value="MFS_trans_sf"/>
</dbReference>
<dbReference type="Pfam" id="PF07690">
    <property type="entry name" value="MFS_1"/>
    <property type="match status" value="1"/>
</dbReference>
<dbReference type="PROSITE" id="PS50850">
    <property type="entry name" value="MFS"/>
    <property type="match status" value="1"/>
</dbReference>
<evidence type="ECO:0000313" key="8">
    <source>
        <dbReference type="EMBL" id="ETN38549.1"/>
    </source>
</evidence>
<proteinExistence type="predicted"/>
<evidence type="ECO:0000256" key="6">
    <source>
        <dbReference type="SAM" id="Phobius"/>
    </source>
</evidence>
<dbReference type="PANTHER" id="PTHR23502">
    <property type="entry name" value="MAJOR FACILITATOR SUPERFAMILY"/>
    <property type="match status" value="1"/>
</dbReference>
<evidence type="ECO:0000259" key="7">
    <source>
        <dbReference type="PROSITE" id="PS50850"/>
    </source>
</evidence>
<feature type="transmembrane region" description="Helical" evidence="6">
    <location>
        <begin position="317"/>
        <end position="338"/>
    </location>
</feature>
<dbReference type="InterPro" id="IPR011701">
    <property type="entry name" value="MFS"/>
</dbReference>
<dbReference type="InParanoid" id="W2RS61"/>
<feature type="transmembrane region" description="Helical" evidence="6">
    <location>
        <begin position="418"/>
        <end position="436"/>
    </location>
</feature>
<dbReference type="InterPro" id="IPR020846">
    <property type="entry name" value="MFS_dom"/>
</dbReference>
<name>W2RS61_CYPE1</name>
<feature type="domain" description="Major facilitator superfamily (MFS) profile" evidence="7">
    <location>
        <begin position="83"/>
        <end position="478"/>
    </location>
</feature>
<keyword evidence="2 6" id="KW-0812">Transmembrane</keyword>
<dbReference type="AlphaFoldDB" id="W2RS61"/>
<feature type="transmembrane region" description="Helical" evidence="6">
    <location>
        <begin position="114"/>
        <end position="137"/>
    </location>
</feature>
<organism evidence="8 9">
    <name type="scientific">Cyphellophora europaea (strain CBS 101466)</name>
    <name type="common">Phialophora europaea</name>
    <dbReference type="NCBI Taxonomy" id="1220924"/>
    <lineage>
        <taxon>Eukaryota</taxon>
        <taxon>Fungi</taxon>
        <taxon>Dikarya</taxon>
        <taxon>Ascomycota</taxon>
        <taxon>Pezizomycotina</taxon>
        <taxon>Eurotiomycetes</taxon>
        <taxon>Chaetothyriomycetidae</taxon>
        <taxon>Chaetothyriales</taxon>
        <taxon>Cyphellophoraceae</taxon>
        <taxon>Cyphellophora</taxon>
    </lineage>
</organism>
<evidence type="ECO:0000256" key="2">
    <source>
        <dbReference type="ARBA" id="ARBA00022692"/>
    </source>
</evidence>
<dbReference type="GeneID" id="19973924"/>
<dbReference type="GO" id="GO:0140115">
    <property type="term" value="P:export across plasma membrane"/>
    <property type="evidence" value="ECO:0007669"/>
    <property type="project" value="UniProtKB-ARBA"/>
</dbReference>
<feature type="transmembrane region" description="Helical" evidence="6">
    <location>
        <begin position="350"/>
        <end position="374"/>
    </location>
</feature>
<dbReference type="GO" id="GO:0016020">
    <property type="term" value="C:membrane"/>
    <property type="evidence" value="ECO:0007669"/>
    <property type="project" value="UniProtKB-SubCell"/>
</dbReference>
<feature type="region of interest" description="Disordered" evidence="5">
    <location>
        <begin position="40"/>
        <end position="59"/>
    </location>
</feature>
<dbReference type="GO" id="GO:0042908">
    <property type="term" value="P:xenobiotic transport"/>
    <property type="evidence" value="ECO:0007669"/>
    <property type="project" value="UniProtKB-ARBA"/>
</dbReference>
<protein>
    <recommendedName>
        <fullName evidence="7">Major facilitator superfamily (MFS) profile domain-containing protein</fullName>
    </recommendedName>
</protein>
<reference evidence="8 9" key="1">
    <citation type="submission" date="2013-03" db="EMBL/GenBank/DDBJ databases">
        <title>The Genome Sequence of Phialophora europaea CBS 101466.</title>
        <authorList>
            <consortium name="The Broad Institute Genomics Platform"/>
            <person name="Cuomo C."/>
            <person name="de Hoog S."/>
            <person name="Gorbushina A."/>
            <person name="Walker B."/>
            <person name="Young S.K."/>
            <person name="Zeng Q."/>
            <person name="Gargeya S."/>
            <person name="Fitzgerald M."/>
            <person name="Haas B."/>
            <person name="Abouelleil A."/>
            <person name="Allen A.W."/>
            <person name="Alvarado L."/>
            <person name="Arachchi H.M."/>
            <person name="Berlin A.M."/>
            <person name="Chapman S.B."/>
            <person name="Gainer-Dewar J."/>
            <person name="Goldberg J."/>
            <person name="Griggs A."/>
            <person name="Gujja S."/>
            <person name="Hansen M."/>
            <person name="Howarth C."/>
            <person name="Imamovic A."/>
            <person name="Ireland A."/>
            <person name="Larimer J."/>
            <person name="McCowan C."/>
            <person name="Murphy C."/>
            <person name="Pearson M."/>
            <person name="Poon T.W."/>
            <person name="Priest M."/>
            <person name="Roberts A."/>
            <person name="Saif S."/>
            <person name="Shea T."/>
            <person name="Sisk P."/>
            <person name="Sykes S."/>
            <person name="Wortman J."/>
            <person name="Nusbaum C."/>
            <person name="Birren B."/>
        </authorList>
    </citation>
    <scope>NUCLEOTIDE SEQUENCE [LARGE SCALE GENOMIC DNA]</scope>
    <source>
        <strain evidence="8 9">CBS 101466</strain>
    </source>
</reference>
<dbReference type="PANTHER" id="PTHR23502:SF60">
    <property type="entry name" value="MAJOR FACILITATOR SUPERFAMILY (MFS) PROFILE DOMAIN-CONTAINING PROTEIN-RELATED"/>
    <property type="match status" value="1"/>
</dbReference>
<dbReference type="InterPro" id="IPR005829">
    <property type="entry name" value="Sugar_transporter_CS"/>
</dbReference>
<evidence type="ECO:0000256" key="5">
    <source>
        <dbReference type="SAM" id="MobiDB-lite"/>
    </source>
</evidence>
<dbReference type="Proteomes" id="UP000030752">
    <property type="component" value="Unassembled WGS sequence"/>
</dbReference>
<evidence type="ECO:0000256" key="4">
    <source>
        <dbReference type="ARBA" id="ARBA00023136"/>
    </source>
</evidence>
<dbReference type="OrthoDB" id="6770063at2759"/>
<dbReference type="VEuPathDB" id="FungiDB:HMPREF1541_06585"/>
<dbReference type="EMBL" id="KB822722">
    <property type="protein sequence ID" value="ETN38549.1"/>
    <property type="molecule type" value="Genomic_DNA"/>
</dbReference>
<feature type="transmembrane region" description="Helical" evidence="6">
    <location>
        <begin position="174"/>
        <end position="195"/>
    </location>
</feature>
<sequence>MVTCRDTTATAFVAATLPTRAALAAMPAPPPPPPPFNIEKDTMTTPSTTPHSPAPTGVNTAATTLLPDHLNPRHWPPHIKHLTALLTSLSQLITLMTASILAPALPRISASLRLSASTALLTLSIYLLGLGLGPLVLAPLSEVYGRRPLWLYSQIFFIVWNSLCPVGASRVLMVVGRFLAGVGASGGGVLAGPIMSDIYGKEERGRALGLAMLFPYLGPAVGPIVGGVVGERVGWPWLFWVVSLADAVVVGVGWWGLRESYAPVITMGEERRRARAEGSGEGVDGVGFVGTVGVLRVSVMRPLVLLWTRPALQVISFLYGLDFGLYTIVLSTFATLWIERYHQSETESSLHYIAIAMGSTIASQGGGFLTDIIWRRLSARKGKGNEVPEFRMPMLAISSVIMPLGLIWYGWAAERRDHWLVVDAGVVMFCLGCFAMSQAQLAYLLDEFVEHAASANAGARVLSFTRAWDMDGATRCLR</sequence>
<keyword evidence="9" id="KW-1185">Reference proteome</keyword>
<accession>W2RS61</accession>
<dbReference type="SUPFAM" id="SSF103473">
    <property type="entry name" value="MFS general substrate transporter"/>
    <property type="match status" value="1"/>
</dbReference>
<dbReference type="PROSITE" id="PS00216">
    <property type="entry name" value="SUGAR_TRANSPORT_1"/>
    <property type="match status" value="1"/>
</dbReference>
<evidence type="ECO:0000256" key="1">
    <source>
        <dbReference type="ARBA" id="ARBA00004141"/>
    </source>
</evidence>
<dbReference type="GO" id="GO:0022857">
    <property type="term" value="F:transmembrane transporter activity"/>
    <property type="evidence" value="ECO:0007669"/>
    <property type="project" value="InterPro"/>
</dbReference>
<dbReference type="Gene3D" id="1.20.1250.20">
    <property type="entry name" value="MFS general substrate transporter like domains"/>
    <property type="match status" value="1"/>
</dbReference>
<dbReference type="RefSeq" id="XP_008719138.1">
    <property type="nucleotide sequence ID" value="XM_008720916.1"/>
</dbReference>
<dbReference type="eggNOG" id="KOG0255">
    <property type="taxonomic scope" value="Eukaryota"/>
</dbReference>
<dbReference type="HOGENOM" id="CLU_008455_1_3_1"/>
<feature type="transmembrane region" description="Helical" evidence="6">
    <location>
        <begin position="237"/>
        <end position="257"/>
    </location>
</feature>
<evidence type="ECO:0000313" key="9">
    <source>
        <dbReference type="Proteomes" id="UP000030752"/>
    </source>
</evidence>
<feature type="transmembrane region" description="Helical" evidence="6">
    <location>
        <begin position="149"/>
        <end position="168"/>
    </location>
</feature>
<feature type="transmembrane region" description="Helical" evidence="6">
    <location>
        <begin position="82"/>
        <end position="102"/>
    </location>
</feature>
<feature type="transmembrane region" description="Helical" evidence="6">
    <location>
        <begin position="394"/>
        <end position="412"/>
    </location>
</feature>
<evidence type="ECO:0000256" key="3">
    <source>
        <dbReference type="ARBA" id="ARBA00022989"/>
    </source>
</evidence>